<sequence length="164" mass="18520">MQKAFTFLFLAFTLYACSPNKPMQGKGEDYLQGMWKQDSVPGQKQLLTYSLYEFKFSCDSVYATIQTVSKVNTGYDTCMNAGNWTEYVRGTYEQKNDTLRIKGNFCNADFSLKSAGGCFRSGVYQDVFKVDRSNDSLIQFSSIANVIPIKLHLINKVSCNPKSL</sequence>
<keyword evidence="2" id="KW-1185">Reference proteome</keyword>
<dbReference type="OrthoDB" id="793718at2"/>
<gene>
    <name evidence="1" type="ORF">CLV57_0149</name>
</gene>
<proteinExistence type="predicted"/>
<dbReference type="RefSeq" id="WP_100339459.1">
    <property type="nucleotide sequence ID" value="NZ_PGFJ01000001.1"/>
</dbReference>
<evidence type="ECO:0000313" key="2">
    <source>
        <dbReference type="Proteomes" id="UP000242687"/>
    </source>
</evidence>
<organism evidence="1 2">
    <name type="scientific">Mucilaginibacter auburnensis</name>
    <dbReference type="NCBI Taxonomy" id="1457233"/>
    <lineage>
        <taxon>Bacteria</taxon>
        <taxon>Pseudomonadati</taxon>
        <taxon>Bacteroidota</taxon>
        <taxon>Sphingobacteriia</taxon>
        <taxon>Sphingobacteriales</taxon>
        <taxon>Sphingobacteriaceae</taxon>
        <taxon>Mucilaginibacter</taxon>
    </lineage>
</organism>
<evidence type="ECO:0008006" key="3">
    <source>
        <dbReference type="Google" id="ProtNLM"/>
    </source>
</evidence>
<protein>
    <recommendedName>
        <fullName evidence="3">Fumarate hydratase</fullName>
    </recommendedName>
</protein>
<evidence type="ECO:0000313" key="1">
    <source>
        <dbReference type="EMBL" id="PJJ83171.1"/>
    </source>
</evidence>
<reference evidence="1 2" key="1">
    <citation type="submission" date="2017-11" db="EMBL/GenBank/DDBJ databases">
        <title>Genomic Encyclopedia of Archaeal and Bacterial Type Strains, Phase II (KMG-II): From Individual Species to Whole Genera.</title>
        <authorList>
            <person name="Goeker M."/>
        </authorList>
    </citation>
    <scope>NUCLEOTIDE SEQUENCE [LARGE SCALE GENOMIC DNA]</scope>
    <source>
        <strain evidence="1 2">DSM 28175</strain>
    </source>
</reference>
<dbReference type="AlphaFoldDB" id="A0A2H9VQR8"/>
<dbReference type="Proteomes" id="UP000242687">
    <property type="component" value="Unassembled WGS sequence"/>
</dbReference>
<accession>A0A2H9VQR8</accession>
<dbReference type="EMBL" id="PGFJ01000001">
    <property type="protein sequence ID" value="PJJ83171.1"/>
    <property type="molecule type" value="Genomic_DNA"/>
</dbReference>
<comment type="caution">
    <text evidence="1">The sequence shown here is derived from an EMBL/GenBank/DDBJ whole genome shotgun (WGS) entry which is preliminary data.</text>
</comment>
<name>A0A2H9VQR8_9SPHI</name>
<dbReference type="PROSITE" id="PS51257">
    <property type="entry name" value="PROKAR_LIPOPROTEIN"/>
    <property type="match status" value="1"/>
</dbReference>